<dbReference type="PaxDb" id="584708-Apau_1088"/>
<gene>
    <name evidence="1" type="ORF">Apau_1088</name>
</gene>
<protein>
    <recommendedName>
        <fullName evidence="3">DUF4435 domain-containing protein</fullName>
    </recommendedName>
</protein>
<keyword evidence="2" id="KW-1185">Reference proteome</keyword>
<dbReference type="Proteomes" id="UP000005096">
    <property type="component" value="Chromosome"/>
</dbReference>
<dbReference type="RefSeq" id="WP_006300710.1">
    <property type="nucleotide sequence ID" value="NZ_CM001022.1"/>
</dbReference>
<evidence type="ECO:0000313" key="2">
    <source>
        <dbReference type="Proteomes" id="UP000005096"/>
    </source>
</evidence>
<dbReference type="AlphaFoldDB" id="E3CXE9"/>
<organism evidence="1 2">
    <name type="scientific">Aminomonas paucivorans DSM 12260</name>
    <dbReference type="NCBI Taxonomy" id="584708"/>
    <lineage>
        <taxon>Bacteria</taxon>
        <taxon>Thermotogati</taxon>
        <taxon>Synergistota</taxon>
        <taxon>Synergistia</taxon>
        <taxon>Synergistales</taxon>
        <taxon>Synergistaceae</taxon>
        <taxon>Aminomonas</taxon>
    </lineage>
</organism>
<sequence length="286" mass="33251">MQRTILYVEGTLDAELLFLLFDGTPLVLSAGSKNALAPVVFREREKTNLQHRVFYLRDRDFDYDPPADFPDIPQEDRKDNSGRVLGWRWCRHEMENYLLDPVLACASLGMDAPTYERFLLSSAERILYYEASRWALGKARRSLPPSYEFRTRPDSIPPRVEFYLPEDLSEEMQRGWMIEQTNTFSGRIFEALDVTRIEEDRKCYQKRLKKEGLNGTSGILLWFSGKDLLKAMTQEQSCARAWAGSPKCLRRCLLEEARKRKDILKDLFPEWEALSRCLSSEGGDRA</sequence>
<dbReference type="EMBL" id="CM001022">
    <property type="protein sequence ID" value="EFQ23515.1"/>
    <property type="molecule type" value="Genomic_DNA"/>
</dbReference>
<proteinExistence type="predicted"/>
<accession>E3CXE9</accession>
<name>E3CXE9_9BACT</name>
<evidence type="ECO:0000313" key="1">
    <source>
        <dbReference type="EMBL" id="EFQ23515.1"/>
    </source>
</evidence>
<reference evidence="1 2" key="1">
    <citation type="journal article" date="2010" name="Stand. Genomic Sci.">
        <title>Non-contiguous finished genome sequence of Aminomonas paucivorans type strain (GLU-3).</title>
        <authorList>
            <person name="Pitluck S."/>
            <person name="Yasawong M."/>
            <person name="Held B."/>
            <person name="Lapidus A."/>
            <person name="Nolan M."/>
            <person name="Copeland A."/>
            <person name="Lucas S."/>
            <person name="Del Rio T.G."/>
            <person name="Tice H."/>
            <person name="Cheng J.F."/>
            <person name="Chertkov O."/>
            <person name="Goodwin L."/>
            <person name="Tapia R."/>
            <person name="Han C."/>
            <person name="Liolios K."/>
            <person name="Ivanova N."/>
            <person name="Mavromatis K."/>
            <person name="Ovchinnikova G."/>
            <person name="Pati A."/>
            <person name="Chen A."/>
            <person name="Palaniappan K."/>
            <person name="Land M."/>
            <person name="Hauser L."/>
            <person name="Chang Y.J."/>
            <person name="Jeffries C.D."/>
            <person name="Pukall R."/>
            <person name="Spring S."/>
            <person name="Rohde M."/>
            <person name="Sikorski J."/>
            <person name="Goker M."/>
            <person name="Woyke T."/>
            <person name="Bristow J."/>
            <person name="Eisen J.A."/>
            <person name="Markowitz V."/>
            <person name="Hugenholtz P."/>
            <person name="Kyrpides N.C."/>
            <person name="Klenk H.P."/>
        </authorList>
    </citation>
    <scope>NUCLEOTIDE SEQUENCE [LARGE SCALE GENOMIC DNA]</scope>
    <source>
        <strain evidence="1 2">DSM 12260</strain>
    </source>
</reference>
<evidence type="ECO:0008006" key="3">
    <source>
        <dbReference type="Google" id="ProtNLM"/>
    </source>
</evidence>
<dbReference type="STRING" id="584708.Apau_1088"/>
<dbReference type="eggNOG" id="ENOG5032X1W">
    <property type="taxonomic scope" value="Bacteria"/>
</dbReference>
<dbReference type="OrthoDB" id="505797at2"/>
<dbReference type="HOGENOM" id="CLU_971958_0_0_0"/>